<dbReference type="Pfam" id="PF08268">
    <property type="entry name" value="FBA_3"/>
    <property type="match status" value="1"/>
</dbReference>
<dbReference type="EMBL" id="MVGT01004382">
    <property type="protein sequence ID" value="OVA00039.1"/>
    <property type="molecule type" value="Genomic_DNA"/>
</dbReference>
<evidence type="ECO:0000313" key="2">
    <source>
        <dbReference type="EMBL" id="OVA00039.1"/>
    </source>
</evidence>
<accession>A0A200PPB6</accession>
<reference evidence="2 3" key="1">
    <citation type="journal article" date="2017" name="Mol. Plant">
        <title>The Genome of Medicinal Plant Macleaya cordata Provides New Insights into Benzylisoquinoline Alkaloids Metabolism.</title>
        <authorList>
            <person name="Liu X."/>
            <person name="Liu Y."/>
            <person name="Huang P."/>
            <person name="Ma Y."/>
            <person name="Qing Z."/>
            <person name="Tang Q."/>
            <person name="Cao H."/>
            <person name="Cheng P."/>
            <person name="Zheng Y."/>
            <person name="Yuan Z."/>
            <person name="Zhou Y."/>
            <person name="Liu J."/>
            <person name="Tang Z."/>
            <person name="Zhuo Y."/>
            <person name="Zhang Y."/>
            <person name="Yu L."/>
            <person name="Huang J."/>
            <person name="Yang P."/>
            <person name="Peng Q."/>
            <person name="Zhang J."/>
            <person name="Jiang W."/>
            <person name="Zhang Z."/>
            <person name="Lin K."/>
            <person name="Ro D.K."/>
            <person name="Chen X."/>
            <person name="Xiong X."/>
            <person name="Shang Y."/>
            <person name="Huang S."/>
            <person name="Zeng J."/>
        </authorList>
    </citation>
    <scope>NUCLEOTIDE SEQUENCE [LARGE SCALE GENOMIC DNA]</scope>
    <source>
        <strain evidence="3">cv. BLH2017</strain>
        <tissue evidence="2">Root</tissue>
    </source>
</reference>
<evidence type="ECO:0000259" key="1">
    <source>
        <dbReference type="Pfam" id="PF08268"/>
    </source>
</evidence>
<dbReference type="InterPro" id="IPR013187">
    <property type="entry name" value="F-box-assoc_dom_typ3"/>
</dbReference>
<organism evidence="2 3">
    <name type="scientific">Macleaya cordata</name>
    <name type="common">Five-seeded plume-poppy</name>
    <name type="synonym">Bocconia cordata</name>
    <dbReference type="NCBI Taxonomy" id="56857"/>
    <lineage>
        <taxon>Eukaryota</taxon>
        <taxon>Viridiplantae</taxon>
        <taxon>Streptophyta</taxon>
        <taxon>Embryophyta</taxon>
        <taxon>Tracheophyta</taxon>
        <taxon>Spermatophyta</taxon>
        <taxon>Magnoliopsida</taxon>
        <taxon>Ranunculales</taxon>
        <taxon>Papaveraceae</taxon>
        <taxon>Papaveroideae</taxon>
        <taxon>Macleaya</taxon>
    </lineage>
</organism>
<dbReference type="InParanoid" id="A0A200PPB6"/>
<name>A0A200PPB6_MACCD</name>
<keyword evidence="3" id="KW-1185">Reference proteome</keyword>
<comment type="caution">
    <text evidence="2">The sequence shown here is derived from an EMBL/GenBank/DDBJ whole genome shotgun (WGS) entry which is preliminary data.</text>
</comment>
<dbReference type="AlphaFoldDB" id="A0A200PPB6"/>
<protein>
    <submittedName>
        <fullName evidence="2">F-box associated domain</fullName>
    </submittedName>
</protein>
<dbReference type="Proteomes" id="UP000195402">
    <property type="component" value="Unassembled WGS sequence"/>
</dbReference>
<feature type="domain" description="F-box associated beta-propeller type 3" evidence="1">
    <location>
        <begin position="28"/>
        <end position="156"/>
    </location>
</feature>
<gene>
    <name evidence="2" type="ORF">BVC80_1693g20</name>
</gene>
<sequence length="180" mass="21697">MPRELSEISPMFCNEALFWETLEPLHEMVYFDIHDEKFQVIQLPDEYVSNKDYYGFHPELMEYNGCLCFGIWEYSRTTHNRYRVRLHILKEKIKQVWMQETVDFILPFTLPSECYCNIMGFSDRAIICWLDKECFRIYDVQSKDLKEVQHRGGDCGEEFQEELFKLFKQGQSISNLKSRN</sequence>
<evidence type="ECO:0000313" key="3">
    <source>
        <dbReference type="Proteomes" id="UP000195402"/>
    </source>
</evidence>
<dbReference type="OrthoDB" id="687122at2759"/>
<proteinExistence type="predicted"/>